<accession>A0A4W5K7P4</accession>
<sequence length="81" mass="8947">IDDLGLVKYRILSGNELDYFNLNPDSGALALRRSLASANLKTVVFNLKVEATDGELFSEPTFVNVSVVRGRMPSRSVTCRE</sequence>
<dbReference type="AlphaFoldDB" id="A0A4W5K7P4"/>
<keyword evidence="4" id="KW-1185">Reference proteome</keyword>
<dbReference type="CDD" id="cd11304">
    <property type="entry name" value="Cadherin_repeat"/>
    <property type="match status" value="1"/>
</dbReference>
<evidence type="ECO:0008006" key="5">
    <source>
        <dbReference type="Google" id="ProtNLM"/>
    </source>
</evidence>
<reference evidence="4" key="1">
    <citation type="submission" date="2018-06" db="EMBL/GenBank/DDBJ databases">
        <title>Genome assembly of Danube salmon.</title>
        <authorList>
            <person name="Macqueen D.J."/>
            <person name="Gundappa M.K."/>
        </authorList>
    </citation>
    <scope>NUCLEOTIDE SEQUENCE [LARGE SCALE GENOMIC DNA]</scope>
</reference>
<proteinExistence type="predicted"/>
<dbReference type="GO" id="GO:0005509">
    <property type="term" value="F:calcium ion binding"/>
    <property type="evidence" value="ECO:0007669"/>
    <property type="project" value="InterPro"/>
</dbReference>
<dbReference type="SUPFAM" id="SSF49313">
    <property type="entry name" value="Cadherin-like"/>
    <property type="match status" value="1"/>
</dbReference>
<evidence type="ECO:0000313" key="3">
    <source>
        <dbReference type="Ensembl" id="ENSHHUP00000006535.1"/>
    </source>
</evidence>
<dbReference type="GO" id="GO:0016020">
    <property type="term" value="C:membrane"/>
    <property type="evidence" value="ECO:0007669"/>
    <property type="project" value="UniProtKB-SubCell"/>
</dbReference>
<dbReference type="GeneTree" id="ENSGT00940000154981"/>
<name>A0A4W5K7P4_9TELE</name>
<evidence type="ECO:0000256" key="2">
    <source>
        <dbReference type="ARBA" id="ARBA00023136"/>
    </source>
</evidence>
<dbReference type="InterPro" id="IPR015919">
    <property type="entry name" value="Cadherin-like_sf"/>
</dbReference>
<dbReference type="Proteomes" id="UP000314982">
    <property type="component" value="Unassembled WGS sequence"/>
</dbReference>
<dbReference type="STRING" id="62062.ENSHHUP00000006535"/>
<comment type="subcellular location">
    <subcellularLocation>
        <location evidence="1">Membrane</location>
    </subcellularLocation>
</comment>
<keyword evidence="2" id="KW-0472">Membrane</keyword>
<reference evidence="3" key="2">
    <citation type="submission" date="2025-08" db="UniProtKB">
        <authorList>
            <consortium name="Ensembl"/>
        </authorList>
    </citation>
    <scope>IDENTIFICATION</scope>
</reference>
<reference evidence="3" key="3">
    <citation type="submission" date="2025-09" db="UniProtKB">
        <authorList>
            <consortium name="Ensembl"/>
        </authorList>
    </citation>
    <scope>IDENTIFICATION</scope>
</reference>
<evidence type="ECO:0000256" key="1">
    <source>
        <dbReference type="ARBA" id="ARBA00004370"/>
    </source>
</evidence>
<dbReference type="Ensembl" id="ENSHHUT00000006733.1">
    <property type="protein sequence ID" value="ENSHHUP00000006535.1"/>
    <property type="gene ID" value="ENSHHUG00000004021.1"/>
</dbReference>
<evidence type="ECO:0000313" key="4">
    <source>
        <dbReference type="Proteomes" id="UP000314982"/>
    </source>
</evidence>
<organism evidence="3 4">
    <name type="scientific">Hucho hucho</name>
    <name type="common">huchen</name>
    <dbReference type="NCBI Taxonomy" id="62062"/>
    <lineage>
        <taxon>Eukaryota</taxon>
        <taxon>Metazoa</taxon>
        <taxon>Chordata</taxon>
        <taxon>Craniata</taxon>
        <taxon>Vertebrata</taxon>
        <taxon>Euteleostomi</taxon>
        <taxon>Actinopterygii</taxon>
        <taxon>Neopterygii</taxon>
        <taxon>Teleostei</taxon>
        <taxon>Protacanthopterygii</taxon>
        <taxon>Salmoniformes</taxon>
        <taxon>Salmonidae</taxon>
        <taxon>Salmoninae</taxon>
        <taxon>Hucho</taxon>
    </lineage>
</organism>
<dbReference type="Gene3D" id="2.60.40.60">
    <property type="entry name" value="Cadherins"/>
    <property type="match status" value="1"/>
</dbReference>
<protein>
    <recommendedName>
        <fullName evidence="5">Cadherin domain-containing protein</fullName>
    </recommendedName>
</protein>